<feature type="non-terminal residue" evidence="2">
    <location>
        <position position="1"/>
    </location>
</feature>
<evidence type="ECO:0000313" key="3">
    <source>
        <dbReference type="Proteomes" id="UP000676336"/>
    </source>
</evidence>
<sequence length="58" mass="6149">MALGQSPADAENNYLRVASSLAMYGVELHKASVKISNTNNSLYNSIIELHVGVCAIGI</sequence>
<evidence type="ECO:0000259" key="1">
    <source>
        <dbReference type="PROSITE" id="PS50057"/>
    </source>
</evidence>
<accession>A0A8S2SUN7</accession>
<dbReference type="EMBL" id="CAJOBI010021863">
    <property type="protein sequence ID" value="CAF4221675.1"/>
    <property type="molecule type" value="Genomic_DNA"/>
</dbReference>
<proteinExistence type="predicted"/>
<gene>
    <name evidence="2" type="ORF">SMN809_LOCUS22750</name>
</gene>
<feature type="domain" description="FERM" evidence="1">
    <location>
        <begin position="1"/>
        <end position="58"/>
    </location>
</feature>
<comment type="caution">
    <text evidence="2">The sequence shown here is derived from an EMBL/GenBank/DDBJ whole genome shotgun (WGS) entry which is preliminary data.</text>
</comment>
<dbReference type="InterPro" id="IPR000299">
    <property type="entry name" value="FERM_domain"/>
</dbReference>
<dbReference type="Proteomes" id="UP000676336">
    <property type="component" value="Unassembled WGS sequence"/>
</dbReference>
<dbReference type="PROSITE" id="PS50057">
    <property type="entry name" value="FERM_3"/>
    <property type="match status" value="1"/>
</dbReference>
<dbReference type="AlphaFoldDB" id="A0A8S2SUN7"/>
<reference evidence="2" key="1">
    <citation type="submission" date="2021-02" db="EMBL/GenBank/DDBJ databases">
        <authorList>
            <person name="Nowell W R."/>
        </authorList>
    </citation>
    <scope>NUCLEOTIDE SEQUENCE</scope>
</reference>
<protein>
    <recommendedName>
        <fullName evidence="1">FERM domain-containing protein</fullName>
    </recommendedName>
</protein>
<evidence type="ECO:0000313" key="2">
    <source>
        <dbReference type="EMBL" id="CAF4221675.1"/>
    </source>
</evidence>
<name>A0A8S2SUN7_9BILA</name>
<organism evidence="2 3">
    <name type="scientific">Rotaria magnacalcarata</name>
    <dbReference type="NCBI Taxonomy" id="392030"/>
    <lineage>
        <taxon>Eukaryota</taxon>
        <taxon>Metazoa</taxon>
        <taxon>Spiralia</taxon>
        <taxon>Gnathifera</taxon>
        <taxon>Rotifera</taxon>
        <taxon>Eurotatoria</taxon>
        <taxon>Bdelloidea</taxon>
        <taxon>Philodinida</taxon>
        <taxon>Philodinidae</taxon>
        <taxon>Rotaria</taxon>
    </lineage>
</organism>